<dbReference type="InterPro" id="IPR039426">
    <property type="entry name" value="TonB-dep_rcpt-like"/>
</dbReference>
<evidence type="ECO:0000313" key="14">
    <source>
        <dbReference type="Proteomes" id="UP000199705"/>
    </source>
</evidence>
<dbReference type="SUPFAM" id="SSF56935">
    <property type="entry name" value="Porins"/>
    <property type="match status" value="1"/>
</dbReference>
<evidence type="ECO:0000256" key="6">
    <source>
        <dbReference type="ARBA" id="ARBA00023136"/>
    </source>
</evidence>
<keyword evidence="5 9" id="KW-0798">TonB box</keyword>
<keyword evidence="14" id="KW-1185">Reference proteome</keyword>
<dbReference type="RefSeq" id="WP_091162551.1">
    <property type="nucleotide sequence ID" value="NZ_FNCG01000001.1"/>
</dbReference>
<comment type="similarity">
    <text evidence="8 9">Belongs to the TonB-dependent receptor family.</text>
</comment>
<keyword evidence="10" id="KW-0732">Signal</keyword>
<dbReference type="SUPFAM" id="SSF49452">
    <property type="entry name" value="Starch-binding domain-like"/>
    <property type="match status" value="1"/>
</dbReference>
<evidence type="ECO:0000256" key="9">
    <source>
        <dbReference type="RuleBase" id="RU003357"/>
    </source>
</evidence>
<dbReference type="PROSITE" id="PS52016">
    <property type="entry name" value="TONB_DEPENDENT_REC_3"/>
    <property type="match status" value="1"/>
</dbReference>
<dbReference type="GO" id="GO:0030246">
    <property type="term" value="F:carbohydrate binding"/>
    <property type="evidence" value="ECO:0007669"/>
    <property type="project" value="InterPro"/>
</dbReference>
<dbReference type="Gene3D" id="2.40.170.20">
    <property type="entry name" value="TonB-dependent receptor, beta-barrel domain"/>
    <property type="match status" value="1"/>
</dbReference>
<dbReference type="InterPro" id="IPR013784">
    <property type="entry name" value="Carb-bd-like_fold"/>
</dbReference>
<dbReference type="PANTHER" id="PTHR40980:SF4">
    <property type="entry name" value="TONB-DEPENDENT RECEPTOR-LIKE BETA-BARREL DOMAIN-CONTAINING PROTEIN"/>
    <property type="match status" value="1"/>
</dbReference>
<evidence type="ECO:0000259" key="12">
    <source>
        <dbReference type="Pfam" id="PF07715"/>
    </source>
</evidence>
<dbReference type="Pfam" id="PF07715">
    <property type="entry name" value="Plug"/>
    <property type="match status" value="1"/>
</dbReference>
<dbReference type="PANTHER" id="PTHR40980">
    <property type="entry name" value="PLUG DOMAIN-CONTAINING PROTEIN"/>
    <property type="match status" value="1"/>
</dbReference>
<evidence type="ECO:0000256" key="3">
    <source>
        <dbReference type="ARBA" id="ARBA00022452"/>
    </source>
</evidence>
<sequence>MINKIYLLFLLTLFTTAASAQTGGIKGQIIDAQTKEPLSGAFVHFDNRNGGSVTDAFGNYAITSVDAGQYKLKVKYIGYTEYKQDITITAGKVSVMNIPLSEKPEELKTVKVYGTTNAESESSSRRKENKADNIINVLSAQAMQRSPDINAANALQRVSAVTIQRNSGSDEAYAVIRGLEPRYNNTLLNGVKVTSPDPVSRFISLSIVPSDLLESVEVSKSLTPEMEGDAIGGTVNLVFKDAPEYEYFKANGSIGYSAIFFNRRFDNFYHGAVQSKSPTERFGAAYNAPPGYFSRANLDFTKKNAPPTSLLGFTYGRRFLKNKLGFIIADSYQNQFYGTNSEFNVAQPDIRDGKNFQPVIADVANRTYSTQQLNNGLSAHLDYKFDDNNKVSVDNVFLYTHLAQTRLSIDTSILGGNGGRIGPGTGTVFNDNRSNIQNQYVENLKLSGKHVIEKHFLFDWAGVYSNAIQNAPDRADISINHLINPDFTSTPNYFDNISRIWQKSGNKDLSAMANIGYKTGLGEKSAIELKAGGLYRHSTRYNHQNEYILRPAATANGGKSGFTDIYSADFVVYNQTGTDQSDKTNYTAYEDITAGYGEVKLVLDNLAVIGGVRVEGTKQGYDTHPVVLDIRSNAKKTYTDVLPSVQLKYKLTENSNLRASYFKSIARPALYELVPTPTLGESTDVTGNPLVKHTEADNYDIRYELFPGKEEQLFVGGFYKNIINPIEFALNDSQNGQLNTSPQNFGTAKVTGAEVVYSKYFGDLGVSGNYTYTYSNIKTTKIYTSTDANGVSTSVPRLQSRPLQGQTGDVLNLSLLYKNDKQKAFVQLAYTYTSKTLSLIYPNYGYDYYQQPQSFLALSGEKQVAKHFVLTAKVNNLLNTPTTVLINNLVQSKDLYNVSFNLGFRYSL</sequence>
<evidence type="ECO:0000256" key="7">
    <source>
        <dbReference type="ARBA" id="ARBA00023237"/>
    </source>
</evidence>
<dbReference type="Proteomes" id="UP000199705">
    <property type="component" value="Unassembled WGS sequence"/>
</dbReference>
<keyword evidence="7 8" id="KW-0998">Cell outer membrane</keyword>
<dbReference type="InterPro" id="IPR000531">
    <property type="entry name" value="Beta-barrel_TonB"/>
</dbReference>
<keyword evidence="4 8" id="KW-0812">Transmembrane</keyword>
<keyword evidence="13" id="KW-0675">Receptor</keyword>
<feature type="chain" id="PRO_5011683752" evidence="10">
    <location>
        <begin position="21"/>
        <end position="908"/>
    </location>
</feature>
<dbReference type="InterPro" id="IPR037066">
    <property type="entry name" value="Plug_dom_sf"/>
</dbReference>
<proteinExistence type="inferred from homology"/>
<keyword evidence="3 8" id="KW-1134">Transmembrane beta strand</keyword>
<evidence type="ECO:0000256" key="5">
    <source>
        <dbReference type="ARBA" id="ARBA00023077"/>
    </source>
</evidence>
<dbReference type="AlphaFoldDB" id="A0A1G7NPJ8"/>
<feature type="domain" description="TonB-dependent receptor-like beta-barrel" evidence="11">
    <location>
        <begin position="477"/>
        <end position="877"/>
    </location>
</feature>
<evidence type="ECO:0000256" key="2">
    <source>
        <dbReference type="ARBA" id="ARBA00022448"/>
    </source>
</evidence>
<keyword evidence="6 8" id="KW-0472">Membrane</keyword>
<dbReference type="InterPro" id="IPR012910">
    <property type="entry name" value="Plug_dom"/>
</dbReference>
<evidence type="ECO:0000256" key="4">
    <source>
        <dbReference type="ARBA" id="ARBA00022692"/>
    </source>
</evidence>
<dbReference type="Pfam" id="PF00593">
    <property type="entry name" value="TonB_dep_Rec_b-barrel"/>
    <property type="match status" value="1"/>
</dbReference>
<organism evidence="13 14">
    <name type="scientific">Mucilaginibacter gossypii</name>
    <dbReference type="NCBI Taxonomy" id="551996"/>
    <lineage>
        <taxon>Bacteria</taxon>
        <taxon>Pseudomonadati</taxon>
        <taxon>Bacteroidota</taxon>
        <taxon>Sphingobacteriia</taxon>
        <taxon>Sphingobacteriales</taxon>
        <taxon>Sphingobacteriaceae</taxon>
        <taxon>Mucilaginibacter</taxon>
    </lineage>
</organism>
<dbReference type="Pfam" id="PF13715">
    <property type="entry name" value="CarbopepD_reg_2"/>
    <property type="match status" value="1"/>
</dbReference>
<dbReference type="Gene3D" id="2.60.40.1120">
    <property type="entry name" value="Carboxypeptidase-like, regulatory domain"/>
    <property type="match status" value="1"/>
</dbReference>
<comment type="subcellular location">
    <subcellularLocation>
        <location evidence="1 8">Cell outer membrane</location>
        <topology evidence="1 8">Multi-pass membrane protein</topology>
    </subcellularLocation>
</comment>
<dbReference type="STRING" id="551996.SAMN05192573_101308"/>
<gene>
    <name evidence="13" type="ORF">SAMN05192573_101308</name>
</gene>
<protein>
    <submittedName>
        <fullName evidence="13">TonB-dependent receptor</fullName>
    </submittedName>
</protein>
<accession>A0A1G7NPJ8</accession>
<evidence type="ECO:0000256" key="1">
    <source>
        <dbReference type="ARBA" id="ARBA00004571"/>
    </source>
</evidence>
<evidence type="ECO:0000313" key="13">
    <source>
        <dbReference type="EMBL" id="SDF75906.1"/>
    </source>
</evidence>
<reference evidence="14" key="1">
    <citation type="submission" date="2016-10" db="EMBL/GenBank/DDBJ databases">
        <authorList>
            <person name="Varghese N."/>
            <person name="Submissions S."/>
        </authorList>
    </citation>
    <scope>NUCLEOTIDE SEQUENCE [LARGE SCALE GENOMIC DNA]</scope>
    <source>
        <strain evidence="14">Gh-67</strain>
    </source>
</reference>
<keyword evidence="2 8" id="KW-0813">Transport</keyword>
<dbReference type="EMBL" id="FNCG01000001">
    <property type="protein sequence ID" value="SDF75906.1"/>
    <property type="molecule type" value="Genomic_DNA"/>
</dbReference>
<evidence type="ECO:0000256" key="8">
    <source>
        <dbReference type="PROSITE-ProRule" id="PRU01360"/>
    </source>
</evidence>
<dbReference type="GO" id="GO:0009279">
    <property type="term" value="C:cell outer membrane"/>
    <property type="evidence" value="ECO:0007669"/>
    <property type="project" value="UniProtKB-SubCell"/>
</dbReference>
<evidence type="ECO:0000259" key="11">
    <source>
        <dbReference type="Pfam" id="PF00593"/>
    </source>
</evidence>
<evidence type="ECO:0000256" key="10">
    <source>
        <dbReference type="SAM" id="SignalP"/>
    </source>
</evidence>
<feature type="signal peptide" evidence="10">
    <location>
        <begin position="1"/>
        <end position="20"/>
    </location>
</feature>
<name>A0A1G7NPJ8_9SPHI</name>
<dbReference type="Gene3D" id="2.170.130.10">
    <property type="entry name" value="TonB-dependent receptor, plug domain"/>
    <property type="match status" value="1"/>
</dbReference>
<feature type="domain" description="TonB-dependent receptor plug" evidence="12">
    <location>
        <begin position="130"/>
        <end position="234"/>
    </location>
</feature>
<dbReference type="InterPro" id="IPR036942">
    <property type="entry name" value="Beta-barrel_TonB_sf"/>
</dbReference>